<protein>
    <submittedName>
        <fullName evidence="3">Uncharacterized protein</fullName>
    </submittedName>
</protein>
<feature type="chain" id="PRO_5040411975" evidence="2">
    <location>
        <begin position="21"/>
        <end position="342"/>
    </location>
</feature>
<feature type="compositionally biased region" description="Low complexity" evidence="1">
    <location>
        <begin position="69"/>
        <end position="91"/>
    </location>
</feature>
<evidence type="ECO:0000313" key="4">
    <source>
        <dbReference type="Proteomes" id="UP001063166"/>
    </source>
</evidence>
<dbReference type="AlphaFoldDB" id="A0A9P3Q065"/>
<organism evidence="3 4">
    <name type="scientific">Lyophyllum shimeji</name>
    <name type="common">Hon-shimeji</name>
    <name type="synonym">Tricholoma shimeji</name>
    <dbReference type="NCBI Taxonomy" id="47721"/>
    <lineage>
        <taxon>Eukaryota</taxon>
        <taxon>Fungi</taxon>
        <taxon>Dikarya</taxon>
        <taxon>Basidiomycota</taxon>
        <taxon>Agaricomycotina</taxon>
        <taxon>Agaricomycetes</taxon>
        <taxon>Agaricomycetidae</taxon>
        <taxon>Agaricales</taxon>
        <taxon>Tricholomatineae</taxon>
        <taxon>Lyophyllaceae</taxon>
        <taxon>Lyophyllum</taxon>
    </lineage>
</organism>
<evidence type="ECO:0000256" key="2">
    <source>
        <dbReference type="SAM" id="SignalP"/>
    </source>
</evidence>
<keyword evidence="2" id="KW-0732">Signal</keyword>
<gene>
    <name evidence="3" type="ORF">LshimejAT787_1800850</name>
</gene>
<feature type="compositionally biased region" description="Low complexity" evidence="1">
    <location>
        <begin position="112"/>
        <end position="144"/>
    </location>
</feature>
<dbReference type="OrthoDB" id="3059436at2759"/>
<accession>A0A9P3Q065</accession>
<dbReference type="Proteomes" id="UP001063166">
    <property type="component" value="Unassembled WGS sequence"/>
</dbReference>
<evidence type="ECO:0000256" key="1">
    <source>
        <dbReference type="SAM" id="MobiDB-lite"/>
    </source>
</evidence>
<feature type="compositionally biased region" description="Gly residues" evidence="1">
    <location>
        <begin position="58"/>
        <end position="68"/>
    </location>
</feature>
<feature type="signal peptide" evidence="2">
    <location>
        <begin position="1"/>
        <end position="20"/>
    </location>
</feature>
<feature type="compositionally biased region" description="Gly residues" evidence="1">
    <location>
        <begin position="92"/>
        <end position="102"/>
    </location>
</feature>
<evidence type="ECO:0000313" key="3">
    <source>
        <dbReference type="EMBL" id="GLB44748.1"/>
    </source>
</evidence>
<name>A0A9P3Q065_LYOSH</name>
<proteinExistence type="predicted"/>
<feature type="compositionally biased region" description="Low complexity" evidence="1">
    <location>
        <begin position="38"/>
        <end position="57"/>
    </location>
</feature>
<sequence>MRVPAIFVVTVVLHALFVLAAPVSESQDRGLLSPRLFGSSSKVKGKTGTSGTSRTTGSSGGLFGGLFGGNKKTSTAPPARTTAPVPQKTSGGFFGGLFGGSGKTSTAAPQRTTAPVSPKTSPAAPSSTVSRTPSSSISATPSSTAASASDSAAFCPLYLAADAADISARDIEEYEKRAGEELWFRFEDPSVATAGKNFLQLAARSSGKNFDDQAYKWISTDVSKVTRGNIPKRVPTLYVLPAGTRASILGAAQDFETTSTAKQRADFVTKDNEPGDVGIQGVTPDASGVLPLDAFRSKVIRVVVKSTSNKAGGKATFTTIGADGKASKTASKSDQAALSKFC</sequence>
<comment type="caution">
    <text evidence="3">The sequence shown here is derived from an EMBL/GenBank/DDBJ whole genome shotgun (WGS) entry which is preliminary data.</text>
</comment>
<keyword evidence="4" id="KW-1185">Reference proteome</keyword>
<dbReference type="EMBL" id="BRPK01000018">
    <property type="protein sequence ID" value="GLB44748.1"/>
    <property type="molecule type" value="Genomic_DNA"/>
</dbReference>
<feature type="region of interest" description="Disordered" evidence="1">
    <location>
        <begin position="30"/>
        <end position="144"/>
    </location>
</feature>
<reference evidence="3" key="1">
    <citation type="submission" date="2022-07" db="EMBL/GenBank/DDBJ databases">
        <title>The genome of Lyophyllum shimeji provides insight into the initial evolution of ectomycorrhizal fungal genome.</title>
        <authorList>
            <person name="Kobayashi Y."/>
            <person name="Shibata T."/>
            <person name="Hirakawa H."/>
            <person name="Shigenobu S."/>
            <person name="Nishiyama T."/>
            <person name="Yamada A."/>
            <person name="Hasebe M."/>
            <person name="Kawaguchi M."/>
        </authorList>
    </citation>
    <scope>NUCLEOTIDE SEQUENCE</scope>
    <source>
        <strain evidence="3">AT787</strain>
    </source>
</reference>